<comment type="caution">
    <text evidence="1">The sequence shown here is derived from an EMBL/GenBank/DDBJ whole genome shotgun (WGS) entry which is preliminary data.</text>
</comment>
<evidence type="ECO:0000313" key="1">
    <source>
        <dbReference type="EMBL" id="TRM56648.1"/>
    </source>
</evidence>
<reference evidence="1 2" key="1">
    <citation type="journal article" date="2019" name="New Phytol.">
        <title>Comparative genomics reveals unique wood-decay strategies and fruiting body development in the Schizophyllaceae.</title>
        <authorList>
            <person name="Almasi E."/>
            <person name="Sahu N."/>
            <person name="Krizsan K."/>
            <person name="Balint B."/>
            <person name="Kovacs G.M."/>
            <person name="Kiss B."/>
            <person name="Cseklye J."/>
            <person name="Drula E."/>
            <person name="Henrissat B."/>
            <person name="Nagy I."/>
            <person name="Chovatia M."/>
            <person name="Adam C."/>
            <person name="LaButti K."/>
            <person name="Lipzen A."/>
            <person name="Riley R."/>
            <person name="Grigoriev I.V."/>
            <person name="Nagy L.G."/>
        </authorList>
    </citation>
    <scope>NUCLEOTIDE SEQUENCE [LARGE SCALE GENOMIC DNA]</scope>
    <source>
        <strain evidence="1 2">NL-1724</strain>
    </source>
</reference>
<dbReference type="Proteomes" id="UP000320762">
    <property type="component" value="Unassembled WGS sequence"/>
</dbReference>
<sequence>MDATQTEAIMAEDALQSVSPDLLSDDEIEWTKATSKNGVVYEYGVRKSDLEGDNRDAERAAINKEEDPEPRRDVFNVNWTVQNDNYWRPTSNSGSMRISRYMLRRASNGVYQLDITNTTGWMFWFHDASGDSYFLSTPRNGDHYLRYRSQRPNIVAVSRP</sequence>
<dbReference type="AlphaFoldDB" id="A0A550BVT4"/>
<accession>A0A550BVT4</accession>
<evidence type="ECO:0000313" key="2">
    <source>
        <dbReference type="Proteomes" id="UP000320762"/>
    </source>
</evidence>
<dbReference type="OrthoDB" id="3059986at2759"/>
<organism evidence="1 2">
    <name type="scientific">Schizophyllum amplum</name>
    <dbReference type="NCBI Taxonomy" id="97359"/>
    <lineage>
        <taxon>Eukaryota</taxon>
        <taxon>Fungi</taxon>
        <taxon>Dikarya</taxon>
        <taxon>Basidiomycota</taxon>
        <taxon>Agaricomycotina</taxon>
        <taxon>Agaricomycetes</taxon>
        <taxon>Agaricomycetidae</taxon>
        <taxon>Agaricales</taxon>
        <taxon>Schizophyllaceae</taxon>
        <taxon>Schizophyllum</taxon>
    </lineage>
</organism>
<keyword evidence="2" id="KW-1185">Reference proteome</keyword>
<dbReference type="EMBL" id="VDMD01000063">
    <property type="protein sequence ID" value="TRM56648.1"/>
    <property type="molecule type" value="Genomic_DNA"/>
</dbReference>
<gene>
    <name evidence="1" type="ORF">BD626DRAFT_243870</name>
</gene>
<protein>
    <submittedName>
        <fullName evidence="1">Uncharacterized protein</fullName>
    </submittedName>
</protein>
<name>A0A550BVT4_9AGAR</name>
<proteinExistence type="predicted"/>